<dbReference type="NCBIfam" id="NF005486">
    <property type="entry name" value="PRK07093.1"/>
    <property type="match status" value="1"/>
</dbReference>
<protein>
    <submittedName>
        <fullName evidence="3">Aminodeoxychorismate synthase component I</fullName>
    </submittedName>
</protein>
<dbReference type="OrthoDB" id="9803598at2"/>
<dbReference type="Pfam" id="PF00425">
    <property type="entry name" value="Chorismate_bind"/>
    <property type="match status" value="1"/>
</dbReference>
<evidence type="ECO:0000256" key="1">
    <source>
        <dbReference type="SAM" id="MobiDB-lite"/>
    </source>
</evidence>
<organism evidence="3 4">
    <name type="scientific">Akkermansia muciniphila</name>
    <dbReference type="NCBI Taxonomy" id="239935"/>
    <lineage>
        <taxon>Bacteria</taxon>
        <taxon>Pseudomonadati</taxon>
        <taxon>Verrucomicrobiota</taxon>
        <taxon>Verrucomicrobiia</taxon>
        <taxon>Verrucomicrobiales</taxon>
        <taxon>Akkermansiaceae</taxon>
        <taxon>Akkermansia</taxon>
    </lineage>
</organism>
<dbReference type="PANTHER" id="PTHR11236:SF50">
    <property type="entry name" value="AMINODEOXYCHORISMATE SYNTHASE COMPONENT 1"/>
    <property type="match status" value="1"/>
</dbReference>
<dbReference type="RefSeq" id="WP_102711673.1">
    <property type="nucleotide sequence ID" value="NZ_PJKA01000002.1"/>
</dbReference>
<dbReference type="GO" id="GO:0046820">
    <property type="term" value="F:4-amino-4-deoxychorismate synthase activity"/>
    <property type="evidence" value="ECO:0007669"/>
    <property type="project" value="TreeGrafter"/>
</dbReference>
<comment type="caution">
    <text evidence="3">The sequence shown here is derived from an EMBL/GenBank/DDBJ whole genome shotgun (WGS) entry which is preliminary data.</text>
</comment>
<dbReference type="InterPro" id="IPR005801">
    <property type="entry name" value="ADC_synthase"/>
</dbReference>
<reference evidence="3 4" key="1">
    <citation type="journal article" date="2017" name="BMC Genomics">
        <title>Genome sequencing of 39 Akkermansia muciniphila isolates reveals its population structure, genomic and functional diverisity, and global distribution in mammalian gut microbiotas.</title>
        <authorList>
            <person name="Guo X."/>
            <person name="Li S."/>
            <person name="Zhang J."/>
            <person name="Wu F."/>
            <person name="Li X."/>
            <person name="Wu D."/>
            <person name="Zhang M."/>
            <person name="Ou Z."/>
            <person name="Jie Z."/>
            <person name="Yan Q."/>
            <person name="Li P."/>
            <person name="Yi J."/>
            <person name="Peng Y."/>
        </authorList>
    </citation>
    <scope>NUCLEOTIDE SEQUENCE [LARGE SCALE GENOMIC DNA]</scope>
    <source>
        <strain evidence="3 4">GP24</strain>
    </source>
</reference>
<feature type="region of interest" description="Disordered" evidence="1">
    <location>
        <begin position="163"/>
        <end position="182"/>
    </location>
</feature>
<accession>A0A2N8HH48</accession>
<dbReference type="PANTHER" id="PTHR11236">
    <property type="entry name" value="AMINOBENZOATE/ANTHRANILATE SYNTHASE"/>
    <property type="match status" value="1"/>
</dbReference>
<dbReference type="PRINTS" id="PR00095">
    <property type="entry name" value="ANTSNTHASEI"/>
</dbReference>
<gene>
    <name evidence="3" type="ORF">CXU22_01075</name>
</gene>
<name>A0A2N8HH48_9BACT</name>
<evidence type="ECO:0000259" key="2">
    <source>
        <dbReference type="Pfam" id="PF00425"/>
    </source>
</evidence>
<sequence length="338" mass="37472">MYTREETIRRMNALGRAEQPFFFVISHDLEHNLLVEPAGAGEGRTAAFALPLGKMELKGEAPALPERIRFTPSPCSMSRYAEAFSSVRKHLLRGDSYLLNLCVATPVETNLALGHLFRFARARYRMLLGPDARVPGVHGRGCVCFSPEPFVTVRGRTVSTFPMKGTAPGATPEARQWLETDEKENRESATIVDLMRNDLSMVAAGVRVKRYRYISPVETRGGAILQCSSEISGTLPEDWRSRLGEMMMKLLPAGSVTGAPKEATCRAIAEAEDMERGFYTGVFGFFNGRELDSAVTIRFMEEAGEGMVYKSGGGITVMSRMEEEYREAIAKVYVPFDL</sequence>
<dbReference type="Gene3D" id="3.60.120.10">
    <property type="entry name" value="Anthranilate synthase"/>
    <property type="match status" value="1"/>
</dbReference>
<dbReference type="SUPFAM" id="SSF56322">
    <property type="entry name" value="ADC synthase"/>
    <property type="match status" value="1"/>
</dbReference>
<dbReference type="InterPro" id="IPR019999">
    <property type="entry name" value="Anth_synth_I-like"/>
</dbReference>
<dbReference type="AlphaFoldDB" id="A0A2N8HH48"/>
<proteinExistence type="predicted"/>
<dbReference type="InterPro" id="IPR015890">
    <property type="entry name" value="Chorismate_C"/>
</dbReference>
<dbReference type="GO" id="GO:0000162">
    <property type="term" value="P:L-tryptophan biosynthetic process"/>
    <property type="evidence" value="ECO:0007669"/>
    <property type="project" value="TreeGrafter"/>
</dbReference>
<dbReference type="Proteomes" id="UP000236000">
    <property type="component" value="Unassembled WGS sequence"/>
</dbReference>
<feature type="domain" description="Chorismate-utilising enzyme C-terminal" evidence="2">
    <location>
        <begin position="78"/>
        <end position="331"/>
    </location>
</feature>
<dbReference type="EMBL" id="PJKA01000002">
    <property type="protein sequence ID" value="PNC20404.1"/>
    <property type="molecule type" value="Genomic_DNA"/>
</dbReference>
<evidence type="ECO:0000313" key="4">
    <source>
        <dbReference type="Proteomes" id="UP000236000"/>
    </source>
</evidence>
<evidence type="ECO:0000313" key="3">
    <source>
        <dbReference type="EMBL" id="PNC20404.1"/>
    </source>
</evidence>